<evidence type="ECO:0000256" key="5">
    <source>
        <dbReference type="ARBA" id="ARBA00022989"/>
    </source>
</evidence>
<name>A0ABT0CET1_THEVL</name>
<evidence type="ECO:0000256" key="2">
    <source>
        <dbReference type="ARBA" id="ARBA00022676"/>
    </source>
</evidence>
<evidence type="ECO:0000256" key="6">
    <source>
        <dbReference type="ARBA" id="ARBA00023136"/>
    </source>
</evidence>
<sequence>MRVHLFRWFGSLHLAAGGMYLYWRLTAGLTGFASFLFWCAELFVWLAAIPFFLSRIPHELGHLPAPEVFQRAFFQMPRVDVLVMRRWDSPEATRQTALAALQLNYPWDRLFVHVVDLAEDEEMAKVARSIPCEYLACPEPTVDPLTHVLQSGKASGEYWLLIEPGQFPEPGLLLQTLPLFYDSPERAPIANSTGFVQVMLQTLGQPAAVHPLQQVLAVGSRGFQAAPLLGSGCLIRREALQGIPNLDSRKPVRLGCQMHRKGWTSHLVRETQVTGALLPLRNRRVALLALFSALKENPFWGGQTTLQQRLQYLWLTFWAAGGLAELAYLAVPVAFLWTGWMPVPAFDQRFFAWFLPYLVLGRVSWLLAFPPRLWRVAWNSERQTGSQFFQSIQALVQFLRGVIPDSEKPSQLSLGPQALAILLTLIAIGVGSVRYVSTWDPVWPGFVFGLLWAVYNLLILTVRPDDHDFASWQFTERQQPALAEDPSEN</sequence>
<feature type="transmembrane region" description="Helical" evidence="7">
    <location>
        <begin position="442"/>
        <end position="462"/>
    </location>
</feature>
<evidence type="ECO:0000313" key="9">
    <source>
        <dbReference type="Proteomes" id="UP000830835"/>
    </source>
</evidence>
<feature type="transmembrane region" description="Helical" evidence="7">
    <location>
        <begin position="418"/>
        <end position="436"/>
    </location>
</feature>
<evidence type="ECO:0000256" key="1">
    <source>
        <dbReference type="ARBA" id="ARBA00004141"/>
    </source>
</evidence>
<reference evidence="8" key="1">
    <citation type="submission" date="2021-02" db="EMBL/GenBank/DDBJ databases">
        <title>The CRISPR/cas machinery reduction and long-range gene transfer in the hot spring cyanobacterium Synechococcus.</title>
        <authorList>
            <person name="Dvorak P."/>
            <person name="Jahodarova E."/>
            <person name="Hasler P."/>
            <person name="Poulickova A."/>
        </authorList>
    </citation>
    <scope>NUCLEOTIDE SEQUENCE</scope>
    <source>
        <strain evidence="8">Rupite</strain>
    </source>
</reference>
<comment type="subcellular location">
    <subcellularLocation>
        <location evidence="1">Membrane</location>
        <topology evidence="1">Multi-pass membrane protein</topology>
    </subcellularLocation>
</comment>
<dbReference type="Proteomes" id="UP000830835">
    <property type="component" value="Unassembled WGS sequence"/>
</dbReference>
<protein>
    <submittedName>
        <fullName evidence="8">Cellulose synthase</fullName>
    </submittedName>
</protein>
<dbReference type="Gene3D" id="3.90.550.10">
    <property type="entry name" value="Spore Coat Polysaccharide Biosynthesis Protein SpsA, Chain A"/>
    <property type="match status" value="1"/>
</dbReference>
<keyword evidence="3" id="KW-0808">Transferase</keyword>
<keyword evidence="6 7" id="KW-0472">Membrane</keyword>
<keyword evidence="5 7" id="KW-1133">Transmembrane helix</keyword>
<feature type="transmembrane region" description="Helical" evidence="7">
    <location>
        <begin position="350"/>
        <end position="369"/>
    </location>
</feature>
<accession>A0ABT0CET1</accession>
<proteinExistence type="predicted"/>
<dbReference type="RefSeq" id="WP_244352565.1">
    <property type="nucleotide sequence ID" value="NZ_JAFIRA010000052.1"/>
</dbReference>
<dbReference type="PANTHER" id="PTHR43867">
    <property type="entry name" value="CELLULOSE SYNTHASE CATALYTIC SUBUNIT A [UDP-FORMING]"/>
    <property type="match status" value="1"/>
</dbReference>
<evidence type="ECO:0000313" key="8">
    <source>
        <dbReference type="EMBL" id="MCJ2544229.1"/>
    </source>
</evidence>
<dbReference type="SUPFAM" id="SSF53448">
    <property type="entry name" value="Nucleotide-diphospho-sugar transferases"/>
    <property type="match status" value="1"/>
</dbReference>
<evidence type="ECO:0000256" key="3">
    <source>
        <dbReference type="ARBA" id="ARBA00022679"/>
    </source>
</evidence>
<dbReference type="InterPro" id="IPR050321">
    <property type="entry name" value="Glycosyltr_2/OpgH_subfam"/>
</dbReference>
<keyword evidence="4 7" id="KW-0812">Transmembrane</keyword>
<feature type="transmembrane region" description="Helical" evidence="7">
    <location>
        <begin position="35"/>
        <end position="53"/>
    </location>
</feature>
<feature type="transmembrane region" description="Helical" evidence="7">
    <location>
        <begin position="312"/>
        <end position="338"/>
    </location>
</feature>
<keyword evidence="9" id="KW-1185">Reference proteome</keyword>
<keyword evidence="2" id="KW-0328">Glycosyltransferase</keyword>
<dbReference type="EMBL" id="JAFIRA010000052">
    <property type="protein sequence ID" value="MCJ2544229.1"/>
    <property type="molecule type" value="Genomic_DNA"/>
</dbReference>
<feature type="transmembrane region" description="Helical" evidence="7">
    <location>
        <begin position="5"/>
        <end position="23"/>
    </location>
</feature>
<organism evidence="8 9">
    <name type="scientific">Thermostichus vulcanus str. 'Rupite'</name>
    <dbReference type="NCBI Taxonomy" id="2813851"/>
    <lineage>
        <taxon>Bacteria</taxon>
        <taxon>Bacillati</taxon>
        <taxon>Cyanobacteriota</taxon>
        <taxon>Cyanophyceae</taxon>
        <taxon>Thermostichales</taxon>
        <taxon>Thermostichaceae</taxon>
        <taxon>Thermostichus</taxon>
    </lineage>
</organism>
<evidence type="ECO:0000256" key="7">
    <source>
        <dbReference type="SAM" id="Phobius"/>
    </source>
</evidence>
<gene>
    <name evidence="8" type="ORF">JX360_15175</name>
</gene>
<dbReference type="PANTHER" id="PTHR43867:SF2">
    <property type="entry name" value="CELLULOSE SYNTHASE CATALYTIC SUBUNIT A [UDP-FORMING]"/>
    <property type="match status" value="1"/>
</dbReference>
<evidence type="ECO:0000256" key="4">
    <source>
        <dbReference type="ARBA" id="ARBA00022692"/>
    </source>
</evidence>
<comment type="caution">
    <text evidence="8">The sequence shown here is derived from an EMBL/GenBank/DDBJ whole genome shotgun (WGS) entry which is preliminary data.</text>
</comment>
<dbReference type="InterPro" id="IPR029044">
    <property type="entry name" value="Nucleotide-diphossugar_trans"/>
</dbReference>